<name>A0A3E0K2V7_9BACI</name>
<gene>
    <name evidence="1" type="ORF">C6P37_12875</name>
</gene>
<dbReference type="Proteomes" id="UP000257014">
    <property type="component" value="Unassembled WGS sequence"/>
</dbReference>
<accession>A0A3E0K2V7</accession>
<evidence type="ECO:0000313" key="1">
    <source>
        <dbReference type="EMBL" id="REJ26954.1"/>
    </source>
</evidence>
<comment type="caution">
    <text evidence="1">The sequence shown here is derived from an EMBL/GenBank/DDBJ whole genome shotgun (WGS) entry which is preliminary data.</text>
</comment>
<protein>
    <submittedName>
        <fullName evidence="1">Uncharacterized protein</fullName>
    </submittedName>
</protein>
<proteinExistence type="predicted"/>
<reference evidence="1 2" key="1">
    <citation type="submission" date="2018-03" db="EMBL/GenBank/DDBJ databases">
        <authorList>
            <person name="Keele B.F."/>
        </authorList>
    </citation>
    <scope>NUCLEOTIDE SEQUENCE [LARGE SCALE GENOMIC DNA]</scope>
    <source>
        <strain evidence="1">ZCTH4_d</strain>
    </source>
</reference>
<sequence length="82" mass="9260">MSVFSFKVLYKFMRKRRSYDSSGEPDGRRFLRAARQRRAVPIGCSAARTAFRFAGPDGFRFFAGGLRKPPAGLFRVHAKNTG</sequence>
<dbReference type="AlphaFoldDB" id="A0A3E0K2V7"/>
<organism evidence="1 2">
    <name type="scientific">Caldibacillus debilis</name>
    <dbReference type="NCBI Taxonomy" id="301148"/>
    <lineage>
        <taxon>Bacteria</taxon>
        <taxon>Bacillati</taxon>
        <taxon>Bacillota</taxon>
        <taxon>Bacilli</taxon>
        <taxon>Bacillales</taxon>
        <taxon>Bacillaceae</taxon>
        <taxon>Caldibacillus</taxon>
    </lineage>
</organism>
<dbReference type="EMBL" id="QEWE01000023">
    <property type="protein sequence ID" value="REJ26954.1"/>
    <property type="molecule type" value="Genomic_DNA"/>
</dbReference>
<evidence type="ECO:0000313" key="2">
    <source>
        <dbReference type="Proteomes" id="UP000257014"/>
    </source>
</evidence>